<evidence type="ECO:0000313" key="2">
    <source>
        <dbReference type="Proteomes" id="UP000187012"/>
    </source>
</evidence>
<dbReference type="EMBL" id="CYGX02000043">
    <property type="protein sequence ID" value="SIT43492.1"/>
    <property type="molecule type" value="Genomic_DNA"/>
</dbReference>
<protein>
    <submittedName>
        <fullName evidence="1">Uncharacterized protein</fullName>
    </submittedName>
</protein>
<keyword evidence="2" id="KW-1185">Reference proteome</keyword>
<evidence type="ECO:0000313" key="1">
    <source>
        <dbReference type="EMBL" id="SIT43492.1"/>
    </source>
</evidence>
<organism evidence="1 2">
    <name type="scientific">Paraburkholderia ribeironis</name>
    <dbReference type="NCBI Taxonomy" id="1247936"/>
    <lineage>
        <taxon>Bacteria</taxon>
        <taxon>Pseudomonadati</taxon>
        <taxon>Pseudomonadota</taxon>
        <taxon>Betaproteobacteria</taxon>
        <taxon>Burkholderiales</taxon>
        <taxon>Burkholderiaceae</taxon>
        <taxon>Paraburkholderia</taxon>
    </lineage>
</organism>
<accession>A0A1N7S852</accession>
<gene>
    <name evidence="1" type="ORF">BN2475_430010</name>
</gene>
<dbReference type="Pfam" id="PF18742">
    <property type="entry name" value="DpnII-MboI"/>
    <property type="match status" value="1"/>
</dbReference>
<sequence length="318" mass="36535">MQWDANSDFLSENSRILTKYVTARKSMTTTVETLKPTLKYLRQFLDTHHKTYRVAMTEAGGARYGRDGEPYANFNEVVGYIRDIVLNAETNFSNLRIPDGFPTPARFIDEATAFRNMADMHAAKLLKINKGHGDAWFDEVENAYTMCTEVRDAIDHALELGNVSVTEPALKRLVRLVERLPEVSRNLVKERRHEKRDTLDVRDEYDVQDLMRAFLHLEFDDVRAEEYCPSYAATSSRVDFLIWPEKIAVEVKYAKKSHSQRKIADELIVDIARYQKHQDANHLVCVIWNTEHTLHNPVALKSDIESGSNGFVTVLALD</sequence>
<dbReference type="Proteomes" id="UP000187012">
    <property type="component" value="Unassembled WGS sequence"/>
</dbReference>
<dbReference type="AlphaFoldDB" id="A0A1N7S852"/>
<name>A0A1N7S852_9BURK</name>
<proteinExistence type="predicted"/>
<reference evidence="1 2" key="1">
    <citation type="submission" date="2016-12" db="EMBL/GenBank/DDBJ databases">
        <authorList>
            <person name="Song W.-J."/>
            <person name="Kurnit D.M."/>
        </authorList>
    </citation>
    <scope>NUCLEOTIDE SEQUENCE [LARGE SCALE GENOMIC DNA]</scope>
    <source>
        <strain evidence="1 2">STM7296</strain>
    </source>
</reference>